<dbReference type="GeneID" id="26623035"/>
<dbReference type="Proteomes" id="UP000204416">
    <property type="component" value="Segment"/>
</dbReference>
<gene>
    <name evidence="1" type="ORF">P12002S_0065</name>
</gene>
<proteinExistence type="predicted"/>
<accession>A0A0F7DD32</accession>
<sequence>MEAFNEQYEDYQERLSKTNRCAICDDAINEDKNYCSEKCFRDDNQ</sequence>
<keyword evidence="2" id="KW-1185">Reference proteome</keyword>
<dbReference type="EMBL" id="KR136260">
    <property type="protein sequence ID" value="AKG94321.1"/>
    <property type="molecule type" value="Genomic_DNA"/>
</dbReference>
<organism evidence="1 2">
    <name type="scientific">Polaribacter phage P12002S</name>
    <dbReference type="NCBI Taxonomy" id="1647387"/>
    <lineage>
        <taxon>Viruses</taxon>
        <taxon>Duplodnaviria</taxon>
        <taxon>Heunggongvirae</taxon>
        <taxon>Uroviricota</taxon>
        <taxon>Caudoviricetes</taxon>
        <taxon>Incheonvirus</taxon>
        <taxon>Incheonvirus P12002S</taxon>
    </lineage>
</organism>
<evidence type="ECO:0000313" key="1">
    <source>
        <dbReference type="EMBL" id="AKG94321.1"/>
    </source>
</evidence>
<dbReference type="RefSeq" id="YP_009195739.1">
    <property type="nucleotide sequence ID" value="NC_028763.1"/>
</dbReference>
<dbReference type="OrthoDB" id="37680at10239"/>
<name>A0A0F7DD32_9CAUD</name>
<evidence type="ECO:0000313" key="2">
    <source>
        <dbReference type="Proteomes" id="UP000204416"/>
    </source>
</evidence>
<evidence type="ECO:0008006" key="3">
    <source>
        <dbReference type="Google" id="ProtNLM"/>
    </source>
</evidence>
<protein>
    <recommendedName>
        <fullName evidence="3">DUF2116 family Zn-ribbon domain-containing protein</fullName>
    </recommendedName>
</protein>
<reference evidence="1 2" key="1">
    <citation type="journal article" date="2015" name="Stand. Genomic Sci.">
        <title>Complete genome sequences of bacteriophages P12002L and P12002S, two lytic phages that infect a marine Polaribacter strain.</title>
        <authorList>
            <person name="Kang I."/>
            <person name="Jang H."/>
            <person name="Cho J.-C."/>
        </authorList>
    </citation>
    <scope>NUCLEOTIDE SEQUENCE [LARGE SCALE GENOMIC DNA]</scope>
</reference>
<dbReference type="KEGG" id="vg:26623035"/>